<feature type="region of interest" description="Disordered" evidence="1">
    <location>
        <begin position="60"/>
        <end position="89"/>
    </location>
</feature>
<evidence type="ECO:0000313" key="3">
    <source>
        <dbReference type="Proteomes" id="UP000314294"/>
    </source>
</evidence>
<gene>
    <name evidence="2" type="ORF">EYF80_014022</name>
</gene>
<protein>
    <submittedName>
        <fullName evidence="2">Uncharacterized protein</fullName>
    </submittedName>
</protein>
<dbReference type="EMBL" id="SRLO01000100">
    <property type="protein sequence ID" value="TNN75659.1"/>
    <property type="molecule type" value="Genomic_DNA"/>
</dbReference>
<feature type="region of interest" description="Disordered" evidence="1">
    <location>
        <begin position="151"/>
        <end position="177"/>
    </location>
</feature>
<proteinExistence type="predicted"/>
<dbReference type="AlphaFoldDB" id="A0A4Z2IC87"/>
<dbReference type="Proteomes" id="UP000314294">
    <property type="component" value="Unassembled WGS sequence"/>
</dbReference>
<organism evidence="2 3">
    <name type="scientific">Liparis tanakae</name>
    <name type="common">Tanaka's snailfish</name>
    <dbReference type="NCBI Taxonomy" id="230148"/>
    <lineage>
        <taxon>Eukaryota</taxon>
        <taxon>Metazoa</taxon>
        <taxon>Chordata</taxon>
        <taxon>Craniata</taxon>
        <taxon>Vertebrata</taxon>
        <taxon>Euteleostomi</taxon>
        <taxon>Actinopterygii</taxon>
        <taxon>Neopterygii</taxon>
        <taxon>Teleostei</taxon>
        <taxon>Neoteleostei</taxon>
        <taxon>Acanthomorphata</taxon>
        <taxon>Eupercaria</taxon>
        <taxon>Perciformes</taxon>
        <taxon>Cottioidei</taxon>
        <taxon>Cottales</taxon>
        <taxon>Liparidae</taxon>
        <taxon>Liparis</taxon>
    </lineage>
</organism>
<keyword evidence="3" id="KW-1185">Reference proteome</keyword>
<evidence type="ECO:0000256" key="1">
    <source>
        <dbReference type="SAM" id="MobiDB-lite"/>
    </source>
</evidence>
<feature type="compositionally biased region" description="Basic and acidic residues" evidence="1">
    <location>
        <begin position="156"/>
        <end position="177"/>
    </location>
</feature>
<evidence type="ECO:0000313" key="2">
    <source>
        <dbReference type="EMBL" id="TNN75659.1"/>
    </source>
</evidence>
<feature type="compositionally biased region" description="Basic and acidic residues" evidence="1">
    <location>
        <begin position="60"/>
        <end position="74"/>
    </location>
</feature>
<accession>A0A4Z2IC87</accession>
<sequence length="177" mass="19635">MRVLNSTAAHSSRPAEWGEEESFMDTALHRLHAHAHSKALVHPSSTVECEISNLSERTRWVRGQDPDGSSHGEKIPGQQEGSDNRPVVSSVVSWREAPVFSQSNGSQGEYTLSVFHPSGNKEGWVVGPLTSVHSVHRKMVEACSWIEAAVEVPSHGAKEHKEGKRRGEEERQSRRKD</sequence>
<reference evidence="2 3" key="1">
    <citation type="submission" date="2019-03" db="EMBL/GenBank/DDBJ databases">
        <title>First draft genome of Liparis tanakae, snailfish: a comprehensive survey of snailfish specific genes.</title>
        <authorList>
            <person name="Kim W."/>
            <person name="Song I."/>
            <person name="Jeong J.-H."/>
            <person name="Kim D."/>
            <person name="Kim S."/>
            <person name="Ryu S."/>
            <person name="Song J.Y."/>
            <person name="Lee S.K."/>
        </authorList>
    </citation>
    <scope>NUCLEOTIDE SEQUENCE [LARGE SCALE GENOMIC DNA]</scope>
    <source>
        <tissue evidence="2">Muscle</tissue>
    </source>
</reference>
<comment type="caution">
    <text evidence="2">The sequence shown here is derived from an EMBL/GenBank/DDBJ whole genome shotgun (WGS) entry which is preliminary data.</text>
</comment>
<name>A0A4Z2IC87_9TELE</name>